<dbReference type="GeneID" id="18814820"/>
<feature type="chain" id="PRO_5003381618" evidence="2">
    <location>
        <begin position="26"/>
        <end position="139"/>
    </location>
</feature>
<reference evidence="3" key="1">
    <citation type="submission" date="2011-04" db="EMBL/GenBank/DDBJ databases">
        <title>Evolution of plant cell wall degrading machinery underlies the functional diversity of forest fungi.</title>
        <authorList>
            <consortium name="US DOE Joint Genome Institute (JGI-PGF)"/>
            <person name="Eastwood D.C."/>
            <person name="Floudas D."/>
            <person name="Binder M."/>
            <person name="Majcherczyk A."/>
            <person name="Schneider P."/>
            <person name="Aerts A."/>
            <person name="Asiegbu F.O."/>
            <person name="Baker S.E."/>
            <person name="Barry K."/>
            <person name="Bendiksby M."/>
            <person name="Blumentritt M."/>
            <person name="Coutinho P.M."/>
            <person name="Cullen D."/>
            <person name="Cullen D."/>
            <person name="Gathman A."/>
            <person name="Goodell B."/>
            <person name="Henrissat B."/>
            <person name="Ihrmark K."/>
            <person name="Kauserud H."/>
            <person name="Kohler A."/>
            <person name="LaButti K."/>
            <person name="Lapidus A."/>
            <person name="Lavin J.L."/>
            <person name="Lee Y.-H."/>
            <person name="Lindquist E."/>
            <person name="Lilly W."/>
            <person name="Lucas S."/>
            <person name="Morin E."/>
            <person name="Murat C."/>
            <person name="Oguiza J.A."/>
            <person name="Park J."/>
            <person name="Pisabarro A.G."/>
            <person name="Riley R."/>
            <person name="Rosling A."/>
            <person name="Salamov A."/>
            <person name="Schmidt O."/>
            <person name="Schmutz J."/>
            <person name="Skrede I."/>
            <person name="Stenlid J."/>
            <person name="Wiebenga A."/>
            <person name="Xie X."/>
            <person name="Kues U."/>
            <person name="Hibbett D.S."/>
            <person name="Hoffmeister D."/>
            <person name="Hogberg N."/>
            <person name="Martin F."/>
            <person name="Grigoriev I.V."/>
            <person name="Watkinson S.C."/>
        </authorList>
    </citation>
    <scope>NUCLEOTIDE SEQUENCE</scope>
    <source>
        <strain evidence="3">S7.9</strain>
    </source>
</reference>
<dbReference type="HOGENOM" id="CLU_1846316_0_0_1"/>
<gene>
    <name evidence="3" type="ORF">SERLADRAFT_437235</name>
</gene>
<organism>
    <name type="scientific">Serpula lacrymans var. lacrymans (strain S7.9)</name>
    <name type="common">Dry rot fungus</name>
    <dbReference type="NCBI Taxonomy" id="578457"/>
    <lineage>
        <taxon>Eukaryota</taxon>
        <taxon>Fungi</taxon>
        <taxon>Dikarya</taxon>
        <taxon>Basidiomycota</taxon>
        <taxon>Agaricomycotina</taxon>
        <taxon>Agaricomycetes</taxon>
        <taxon>Agaricomycetidae</taxon>
        <taxon>Boletales</taxon>
        <taxon>Coniophorineae</taxon>
        <taxon>Serpulaceae</taxon>
        <taxon>Serpula</taxon>
    </lineage>
</organism>
<dbReference type="RefSeq" id="XP_007317621.1">
    <property type="nucleotide sequence ID" value="XM_007317559.1"/>
</dbReference>
<evidence type="ECO:0000256" key="1">
    <source>
        <dbReference type="SAM" id="MobiDB-lite"/>
    </source>
</evidence>
<feature type="compositionally biased region" description="Basic residues" evidence="1">
    <location>
        <begin position="57"/>
        <end position="73"/>
    </location>
</feature>
<dbReference type="AlphaFoldDB" id="F8NT26"/>
<accession>F8NT26</accession>
<feature type="signal peptide" evidence="2">
    <location>
        <begin position="1"/>
        <end position="25"/>
    </location>
</feature>
<feature type="region of interest" description="Disordered" evidence="1">
    <location>
        <begin position="44"/>
        <end position="83"/>
    </location>
</feature>
<protein>
    <submittedName>
        <fullName evidence="3">Uncharacterized protein</fullName>
    </submittedName>
</protein>
<sequence length="139" mass="14614">MRTYTLIAYITTLSLAICNLPTTNALPSSTGIVPSKFGDHTNRIHENHNTPNEQDNKHHHNRRSPFAKIHAQKTHRDSEVAGGKPIEVIRRVIKNADYGGGAAPMAASTNTAVTAPAAGVSATPTVQKAASTGAVTPAA</sequence>
<dbReference type="KEGG" id="sla:SERLADRAFT_437235"/>
<proteinExistence type="predicted"/>
<evidence type="ECO:0000313" key="3">
    <source>
        <dbReference type="EMBL" id="EGO25499.1"/>
    </source>
</evidence>
<dbReference type="Proteomes" id="UP000008064">
    <property type="component" value="Unassembled WGS sequence"/>
</dbReference>
<keyword evidence="2" id="KW-0732">Signal</keyword>
<name>F8NT26_SERL9</name>
<dbReference type="EMBL" id="GL945433">
    <property type="protein sequence ID" value="EGO25499.1"/>
    <property type="molecule type" value="Genomic_DNA"/>
</dbReference>
<evidence type="ECO:0000256" key="2">
    <source>
        <dbReference type="SAM" id="SignalP"/>
    </source>
</evidence>